<dbReference type="EMBL" id="JAAAWN010000015">
    <property type="protein sequence ID" value="NDV91955.1"/>
    <property type="molecule type" value="Genomic_DNA"/>
</dbReference>
<evidence type="ECO:0000313" key="3">
    <source>
        <dbReference type="Proteomes" id="UP000470213"/>
    </source>
</evidence>
<dbReference type="RefSeq" id="WP_163086140.1">
    <property type="nucleotide sequence ID" value="NZ_JAAAWN010000015.1"/>
</dbReference>
<protein>
    <submittedName>
        <fullName evidence="2">Uncharacterized protein</fullName>
    </submittedName>
</protein>
<feature type="region of interest" description="Disordered" evidence="1">
    <location>
        <begin position="1"/>
        <end position="41"/>
    </location>
</feature>
<gene>
    <name evidence="2" type="ORF">GTH32_12280</name>
</gene>
<proteinExistence type="predicted"/>
<name>A0A7X5LM72_9ALTE</name>
<dbReference type="Proteomes" id="UP000470213">
    <property type="component" value="Unassembled WGS sequence"/>
</dbReference>
<evidence type="ECO:0000313" key="2">
    <source>
        <dbReference type="EMBL" id="NDV91955.1"/>
    </source>
</evidence>
<accession>A0A7X5LM72</accession>
<evidence type="ECO:0000256" key="1">
    <source>
        <dbReference type="SAM" id="MobiDB-lite"/>
    </source>
</evidence>
<sequence>MEINNQFIIPSKDASQQAAQGRVGRVDKDAEQQSNNQKPSHLEAVVVAPDKNATDNAQAYQQFIREQSNPYSQNAIASYTSFAKQQQRESVEAMFGVDIYA</sequence>
<comment type="caution">
    <text evidence="2">The sequence shown here is derived from an EMBL/GenBank/DDBJ whole genome shotgun (WGS) entry which is preliminary data.</text>
</comment>
<feature type="compositionally biased region" description="Polar residues" evidence="1">
    <location>
        <begin position="1"/>
        <end position="19"/>
    </location>
</feature>
<reference evidence="2 3" key="1">
    <citation type="submission" date="2020-01" db="EMBL/GenBank/DDBJ databases">
        <authorList>
            <person name="Chen J."/>
            <person name="Zhu S."/>
            <person name="Yang J."/>
        </authorList>
    </citation>
    <scope>NUCLEOTIDE SEQUENCE [LARGE SCALE GENOMIC DNA]</scope>
    <source>
        <strain evidence="2 3">345S023</strain>
    </source>
</reference>
<organism evidence="2 3">
    <name type="scientific">Alteromonas profundi</name>
    <dbReference type="NCBI Taxonomy" id="2696062"/>
    <lineage>
        <taxon>Bacteria</taxon>
        <taxon>Pseudomonadati</taxon>
        <taxon>Pseudomonadota</taxon>
        <taxon>Gammaproteobacteria</taxon>
        <taxon>Alteromonadales</taxon>
        <taxon>Alteromonadaceae</taxon>
        <taxon>Alteromonas/Salinimonas group</taxon>
        <taxon>Alteromonas</taxon>
    </lineage>
</organism>
<keyword evidence="3" id="KW-1185">Reference proteome</keyword>
<dbReference type="AlphaFoldDB" id="A0A7X5LM72"/>